<name>A0AA90YYQ2_9RHOB</name>
<feature type="domain" description="Activator of Hsp90 ATPase homologue 1/2-like C-terminal" evidence="2">
    <location>
        <begin position="14"/>
        <end position="135"/>
    </location>
</feature>
<gene>
    <name evidence="3" type="ORF">GS634_05460</name>
</gene>
<evidence type="ECO:0000256" key="1">
    <source>
        <dbReference type="ARBA" id="ARBA00006817"/>
    </source>
</evidence>
<dbReference type="Pfam" id="PF08327">
    <property type="entry name" value="AHSA1"/>
    <property type="match status" value="1"/>
</dbReference>
<reference evidence="3" key="1">
    <citation type="submission" date="2019-12" db="EMBL/GenBank/DDBJ databases">
        <title>Ruegeria JWLKs population differentiation of coral mucus and skeleton niches.</title>
        <authorList>
            <person name="Luo D."/>
        </authorList>
    </citation>
    <scope>NUCLEOTIDE SEQUENCE</scope>
    <source>
        <strain evidence="3">HKCCD6181</strain>
    </source>
</reference>
<dbReference type="RefSeq" id="WP_171328862.1">
    <property type="nucleotide sequence ID" value="NZ_WVRA01000001.1"/>
</dbReference>
<evidence type="ECO:0000313" key="4">
    <source>
        <dbReference type="Proteomes" id="UP000597886"/>
    </source>
</evidence>
<evidence type="ECO:0000259" key="2">
    <source>
        <dbReference type="Pfam" id="PF08327"/>
    </source>
</evidence>
<accession>A0AA90YYQ2</accession>
<dbReference type="Proteomes" id="UP000597886">
    <property type="component" value="Unassembled WGS sequence"/>
</dbReference>
<comment type="similarity">
    <text evidence="1">Belongs to the AHA1 family.</text>
</comment>
<dbReference type="CDD" id="cd07814">
    <property type="entry name" value="SRPBCC_CalC_Aha1-like"/>
    <property type="match status" value="1"/>
</dbReference>
<comment type="caution">
    <text evidence="3">The sequence shown here is derived from an EMBL/GenBank/DDBJ whole genome shotgun (WGS) entry which is preliminary data.</text>
</comment>
<dbReference type="InterPro" id="IPR013538">
    <property type="entry name" value="ASHA1/2-like_C"/>
</dbReference>
<dbReference type="AlphaFoldDB" id="A0AA90YYQ2"/>
<sequence length="141" mass="15846">MTDAVLKKSIFLRAEPETVWAYLTKPEHLAEWFHKPERTLAEGQKLEMFGTTSGDLLIWGEVRVARPPKYLEHTFTVKPMGDAVSVVKWTLEPVSGGTRLELVHEGLPQGVAAFDLILALDKGWDEHFGKLRVALHETVDA</sequence>
<organism evidence="3 4">
    <name type="scientific">Ruegeria atlantica</name>
    <dbReference type="NCBI Taxonomy" id="81569"/>
    <lineage>
        <taxon>Bacteria</taxon>
        <taxon>Pseudomonadati</taxon>
        <taxon>Pseudomonadota</taxon>
        <taxon>Alphaproteobacteria</taxon>
        <taxon>Rhodobacterales</taxon>
        <taxon>Roseobacteraceae</taxon>
        <taxon>Ruegeria</taxon>
    </lineage>
</organism>
<dbReference type="Gene3D" id="3.30.530.20">
    <property type="match status" value="1"/>
</dbReference>
<dbReference type="InterPro" id="IPR023393">
    <property type="entry name" value="START-like_dom_sf"/>
</dbReference>
<proteinExistence type="inferred from homology"/>
<dbReference type="SUPFAM" id="SSF55961">
    <property type="entry name" value="Bet v1-like"/>
    <property type="match status" value="1"/>
</dbReference>
<dbReference type="EMBL" id="WVRA01000001">
    <property type="protein sequence ID" value="NOE17569.1"/>
    <property type="molecule type" value="Genomic_DNA"/>
</dbReference>
<evidence type="ECO:0000313" key="3">
    <source>
        <dbReference type="EMBL" id="NOE17569.1"/>
    </source>
</evidence>
<protein>
    <submittedName>
        <fullName evidence="3">SRPBCC domain-containing protein</fullName>
    </submittedName>
</protein>